<name>A0A246FEN3_PSENT</name>
<evidence type="ECO:0000313" key="1">
    <source>
        <dbReference type="EMBL" id="OWP52793.1"/>
    </source>
</evidence>
<reference evidence="1 2" key="1">
    <citation type="submission" date="2017-06" db="EMBL/GenBank/DDBJ databases">
        <title>Draft genome of Pseudomonas nitroreducens DF05.</title>
        <authorList>
            <person name="Iyer R."/>
        </authorList>
    </citation>
    <scope>NUCLEOTIDE SEQUENCE [LARGE SCALE GENOMIC DNA]</scope>
    <source>
        <strain evidence="1 2">DF05</strain>
    </source>
</reference>
<evidence type="ECO:0008006" key="3">
    <source>
        <dbReference type="Google" id="ProtNLM"/>
    </source>
</evidence>
<dbReference type="InterPro" id="IPR012902">
    <property type="entry name" value="N_methyl_site"/>
</dbReference>
<dbReference type="GO" id="GO:0043683">
    <property type="term" value="P:type IV pilus assembly"/>
    <property type="evidence" value="ECO:0007669"/>
    <property type="project" value="InterPro"/>
</dbReference>
<protein>
    <recommendedName>
        <fullName evidence="3">Type IV pilin protein</fullName>
    </recommendedName>
</protein>
<dbReference type="RefSeq" id="WP_088416200.1">
    <property type="nucleotide sequence ID" value="NZ_NJBA01000001.1"/>
</dbReference>
<evidence type="ECO:0000313" key="2">
    <source>
        <dbReference type="Proteomes" id="UP000198145"/>
    </source>
</evidence>
<dbReference type="Gene3D" id="3.30.700.10">
    <property type="entry name" value="Glycoprotein, Type 4 Pilin"/>
    <property type="match status" value="1"/>
</dbReference>
<gene>
    <name evidence="1" type="ORF">CEG18_02825</name>
</gene>
<dbReference type="AlphaFoldDB" id="A0A246FEN3"/>
<dbReference type="Proteomes" id="UP000198145">
    <property type="component" value="Unassembled WGS sequence"/>
</dbReference>
<comment type="caution">
    <text evidence="1">The sequence shown here is derived from an EMBL/GenBank/DDBJ whole genome shotgun (WGS) entry which is preliminary data.</text>
</comment>
<dbReference type="eggNOG" id="COG4968">
    <property type="taxonomic scope" value="Bacteria"/>
</dbReference>
<organism evidence="1 2">
    <name type="scientific">Pseudomonas nitroreducens</name>
    <dbReference type="NCBI Taxonomy" id="46680"/>
    <lineage>
        <taxon>Bacteria</taxon>
        <taxon>Pseudomonadati</taxon>
        <taxon>Pseudomonadota</taxon>
        <taxon>Gammaproteobacteria</taxon>
        <taxon>Pseudomonadales</taxon>
        <taxon>Pseudomonadaceae</taxon>
        <taxon>Pseudomonas</taxon>
    </lineage>
</organism>
<dbReference type="InterPro" id="IPR045584">
    <property type="entry name" value="Pilin-like"/>
</dbReference>
<dbReference type="EMBL" id="NJBA01000001">
    <property type="protein sequence ID" value="OWP52793.1"/>
    <property type="molecule type" value="Genomic_DNA"/>
</dbReference>
<accession>A0A246FEN3</accession>
<dbReference type="SUPFAM" id="SSF54523">
    <property type="entry name" value="Pili subunits"/>
    <property type="match status" value="1"/>
</dbReference>
<dbReference type="InterPro" id="IPR031982">
    <property type="entry name" value="PilE-like"/>
</dbReference>
<proteinExistence type="predicted"/>
<dbReference type="NCBIfam" id="TIGR02532">
    <property type="entry name" value="IV_pilin_GFxxxE"/>
    <property type="match status" value="1"/>
</dbReference>
<dbReference type="Pfam" id="PF16732">
    <property type="entry name" value="ComP_DUS"/>
    <property type="match status" value="1"/>
</dbReference>
<sequence>MKSMSRWAGGVTLVELLVCLALVGILLGVALPAYREHIRRVHRVDAQKALVELAQSLERFYTSRGTYVGATLPFDRSPRDAGRAYYRLGFASGPDASGYVLQAEPLGAMTEDACGVLTLADSGLRGAATERCW</sequence>